<evidence type="ECO:0000313" key="2">
    <source>
        <dbReference type="Proteomes" id="UP000006222"/>
    </source>
</evidence>
<name>F2AKJ2_RHOBT</name>
<dbReference type="Proteomes" id="UP000006222">
    <property type="component" value="Unassembled WGS sequence"/>
</dbReference>
<protein>
    <submittedName>
        <fullName evidence="1">Uncharacterized protein</fullName>
    </submittedName>
</protein>
<dbReference type="EMBL" id="AFAR01000007">
    <property type="protein sequence ID" value="EGF29814.1"/>
    <property type="molecule type" value="Genomic_DNA"/>
</dbReference>
<dbReference type="AlphaFoldDB" id="F2AKJ2"/>
<organism evidence="1 2">
    <name type="scientific">Rhodopirellula baltica WH47</name>
    <dbReference type="NCBI Taxonomy" id="991778"/>
    <lineage>
        <taxon>Bacteria</taxon>
        <taxon>Pseudomonadati</taxon>
        <taxon>Planctomycetota</taxon>
        <taxon>Planctomycetia</taxon>
        <taxon>Pirellulales</taxon>
        <taxon>Pirellulaceae</taxon>
        <taxon>Rhodopirellula</taxon>
    </lineage>
</organism>
<proteinExistence type="predicted"/>
<dbReference type="PATRIC" id="fig|991778.3.peg.173"/>
<gene>
    <name evidence="1" type="ORF">RBWH47_00964</name>
</gene>
<comment type="caution">
    <text evidence="1">The sequence shown here is derived from an EMBL/GenBank/DDBJ whole genome shotgun (WGS) entry which is preliminary data.</text>
</comment>
<evidence type="ECO:0000313" key="1">
    <source>
        <dbReference type="EMBL" id="EGF29814.1"/>
    </source>
</evidence>
<accession>F2AKJ2</accession>
<sequence length="59" mass="6445">MGTFGVPCLLGTKHPLQEQARKWLTRDGLGEIQLNLACVWAIGFRRVAAGSRNSFCVGL</sequence>
<reference evidence="1 2" key="1">
    <citation type="journal article" date="2013" name="Mar. Genomics">
        <title>Expression of sulfatases in Rhodopirellula baltica and the diversity of sulfatases in the genus Rhodopirellula.</title>
        <authorList>
            <person name="Wegner C.E."/>
            <person name="Richter-Heitmann T."/>
            <person name="Klindworth A."/>
            <person name="Klockow C."/>
            <person name="Richter M."/>
            <person name="Achstetter T."/>
            <person name="Glockner F.O."/>
            <person name="Harder J."/>
        </authorList>
    </citation>
    <scope>NUCLEOTIDE SEQUENCE [LARGE SCALE GENOMIC DNA]</scope>
    <source>
        <strain evidence="1 2">WH47</strain>
    </source>
</reference>